<gene>
    <name evidence="3" type="primary">LOC105266933</name>
</gene>
<proteinExistence type="predicted"/>
<name>A0A9R1TZP6_9HYME</name>
<sequence>MSGIFNLFGATTVTPRTSQRAGSTDAQGRFSVKANALRSGSGPLKQGNTSKPRGLSIRSNNDLNVCTPSQKTSTLAKGKINTFDCASRPLTPRRKQTASKLQIKGTDDLLFKKPVTPKSNQRPRFIYPEPESIPIFIDDNIHLYDLNEDLELVKKMRKTKEPFIDEGFESDSELAPTPPKSPVPIEFRHFNFSIADADLDAPDIPICSDSDNDD</sequence>
<feature type="region of interest" description="Disordered" evidence="1">
    <location>
        <begin position="36"/>
        <end position="60"/>
    </location>
</feature>
<evidence type="ECO:0000256" key="1">
    <source>
        <dbReference type="SAM" id="MobiDB-lite"/>
    </source>
</evidence>
<protein>
    <submittedName>
        <fullName evidence="3">Uncharacterized protein isoform X2</fullName>
    </submittedName>
</protein>
<dbReference type="AlphaFoldDB" id="A0A9R1TZP6"/>
<evidence type="ECO:0000313" key="3">
    <source>
        <dbReference type="RefSeq" id="XP_011303746.1"/>
    </source>
</evidence>
<keyword evidence="2" id="KW-1185">Reference proteome</keyword>
<organism evidence="2 3">
    <name type="scientific">Fopius arisanus</name>
    <dbReference type="NCBI Taxonomy" id="64838"/>
    <lineage>
        <taxon>Eukaryota</taxon>
        <taxon>Metazoa</taxon>
        <taxon>Ecdysozoa</taxon>
        <taxon>Arthropoda</taxon>
        <taxon>Hexapoda</taxon>
        <taxon>Insecta</taxon>
        <taxon>Pterygota</taxon>
        <taxon>Neoptera</taxon>
        <taxon>Endopterygota</taxon>
        <taxon>Hymenoptera</taxon>
        <taxon>Apocrita</taxon>
        <taxon>Ichneumonoidea</taxon>
        <taxon>Braconidae</taxon>
        <taxon>Opiinae</taxon>
        <taxon>Fopius</taxon>
    </lineage>
</organism>
<dbReference type="OrthoDB" id="16679at2759"/>
<accession>A0A9R1TZP6</accession>
<dbReference type="Proteomes" id="UP000694866">
    <property type="component" value="Unplaced"/>
</dbReference>
<dbReference type="GeneID" id="105266933"/>
<evidence type="ECO:0000313" key="2">
    <source>
        <dbReference type="Proteomes" id="UP000694866"/>
    </source>
</evidence>
<reference evidence="3" key="1">
    <citation type="submission" date="2025-08" db="UniProtKB">
        <authorList>
            <consortium name="RefSeq"/>
        </authorList>
    </citation>
    <scope>IDENTIFICATION</scope>
    <source>
        <strain evidence="3">USDA-PBARC FA_bdor</strain>
        <tissue evidence="3">Whole organism</tissue>
    </source>
</reference>
<dbReference type="RefSeq" id="XP_011303746.1">
    <property type="nucleotide sequence ID" value="XM_011305444.1"/>
</dbReference>
<feature type="compositionally biased region" description="Polar residues" evidence="1">
    <location>
        <begin position="46"/>
        <end position="60"/>
    </location>
</feature>